<dbReference type="Pfam" id="PF17645">
    <property type="entry name" value="Amdase"/>
    <property type="match status" value="1"/>
</dbReference>
<comment type="caution">
    <text evidence="1">The sequence shown here is derived from an EMBL/GenBank/DDBJ whole genome shotgun (WGS) entry which is preliminary data.</text>
</comment>
<dbReference type="PIRSF" id="PIRSF015736">
    <property type="entry name" value="MI"/>
    <property type="match status" value="1"/>
</dbReference>
<proteinExistence type="predicted"/>
<dbReference type="PANTHER" id="PTHR40267">
    <property type="entry name" value="BLR3294 PROTEIN"/>
    <property type="match status" value="1"/>
</dbReference>
<accession>A0ABV6MB51</accession>
<dbReference type="EMBL" id="JBHLUH010000060">
    <property type="protein sequence ID" value="MFC0531648.1"/>
    <property type="molecule type" value="Genomic_DNA"/>
</dbReference>
<protein>
    <recommendedName>
        <fullName evidence="3">Arylmalonate decarboxylase</fullName>
    </recommendedName>
</protein>
<organism evidence="1 2">
    <name type="scientific">Phytohabitans kaempferiae</name>
    <dbReference type="NCBI Taxonomy" id="1620943"/>
    <lineage>
        <taxon>Bacteria</taxon>
        <taxon>Bacillati</taxon>
        <taxon>Actinomycetota</taxon>
        <taxon>Actinomycetes</taxon>
        <taxon>Micromonosporales</taxon>
        <taxon>Micromonosporaceae</taxon>
    </lineage>
</organism>
<keyword evidence="2" id="KW-1185">Reference proteome</keyword>
<dbReference type="PANTHER" id="PTHR40267:SF1">
    <property type="entry name" value="BLR3294 PROTEIN"/>
    <property type="match status" value="1"/>
</dbReference>
<dbReference type="Proteomes" id="UP001589867">
    <property type="component" value="Unassembled WGS sequence"/>
</dbReference>
<evidence type="ECO:0000313" key="1">
    <source>
        <dbReference type="EMBL" id="MFC0531648.1"/>
    </source>
</evidence>
<name>A0ABV6MB51_9ACTN</name>
<evidence type="ECO:0008006" key="3">
    <source>
        <dbReference type="Google" id="ProtNLM"/>
    </source>
</evidence>
<dbReference type="InterPro" id="IPR053714">
    <property type="entry name" value="Iso_Racemase_Enz_sf"/>
</dbReference>
<evidence type="ECO:0000313" key="2">
    <source>
        <dbReference type="Proteomes" id="UP001589867"/>
    </source>
</evidence>
<dbReference type="RefSeq" id="WP_377256421.1">
    <property type="nucleotide sequence ID" value="NZ_JBHLUH010000060.1"/>
</dbReference>
<sequence>MTRTVARVGLVVPADNAVIEPELYSVGVAGMSFHAYRITETEPSRMRAQAVDLAGSFGELGLDAAVYACAETSFEPGMRGNAGLAAALQEISGIPVTTATTAMLAAVRHLGLSTIGLVTPYRPASGVQLEHMLAAHGLKVASRVHRDFAGSSDDPRVWYETNRQPSTVVYELARGLDLTMADGVLVSATNLRTLDVVERLEAELGKPVVTCNQSILWWSRRMLGLPDAVTGHGRLLRSQP</sequence>
<dbReference type="Gene3D" id="3.40.50.12500">
    <property type="match status" value="1"/>
</dbReference>
<reference evidence="1 2" key="1">
    <citation type="submission" date="2024-09" db="EMBL/GenBank/DDBJ databases">
        <authorList>
            <person name="Sun Q."/>
            <person name="Mori K."/>
        </authorList>
    </citation>
    <scope>NUCLEOTIDE SEQUENCE [LARGE SCALE GENOMIC DNA]</scope>
    <source>
        <strain evidence="1 2">TBRC 3947</strain>
    </source>
</reference>
<dbReference type="InterPro" id="IPR026286">
    <property type="entry name" value="MaiA/AMDase"/>
</dbReference>
<gene>
    <name evidence="1" type="ORF">ACFFIA_28775</name>
</gene>